<keyword evidence="3" id="KW-1185">Reference proteome</keyword>
<dbReference type="Proteomes" id="UP001396334">
    <property type="component" value="Unassembled WGS sequence"/>
</dbReference>
<evidence type="ECO:0008006" key="4">
    <source>
        <dbReference type="Google" id="ProtNLM"/>
    </source>
</evidence>
<protein>
    <recommendedName>
        <fullName evidence="4">DUF4283 domain-containing protein</fullName>
    </recommendedName>
</protein>
<feature type="compositionally biased region" description="Polar residues" evidence="1">
    <location>
        <begin position="244"/>
        <end position="256"/>
    </location>
</feature>
<gene>
    <name evidence="2" type="ORF">V6N11_001266</name>
</gene>
<evidence type="ECO:0000313" key="2">
    <source>
        <dbReference type="EMBL" id="KAK9018288.1"/>
    </source>
</evidence>
<accession>A0ABR2RZ75</accession>
<comment type="caution">
    <text evidence="2">The sequence shown here is derived from an EMBL/GenBank/DDBJ whole genome shotgun (WGS) entry which is preliminary data.</text>
</comment>
<evidence type="ECO:0000313" key="3">
    <source>
        <dbReference type="Proteomes" id="UP001396334"/>
    </source>
</evidence>
<dbReference type="EMBL" id="JBBPBN010000019">
    <property type="protein sequence ID" value="KAK9018288.1"/>
    <property type="molecule type" value="Genomic_DNA"/>
</dbReference>
<feature type="compositionally biased region" description="Basic and acidic residues" evidence="1">
    <location>
        <begin position="258"/>
        <end position="272"/>
    </location>
</feature>
<organism evidence="2 3">
    <name type="scientific">Hibiscus sabdariffa</name>
    <name type="common">roselle</name>
    <dbReference type="NCBI Taxonomy" id="183260"/>
    <lineage>
        <taxon>Eukaryota</taxon>
        <taxon>Viridiplantae</taxon>
        <taxon>Streptophyta</taxon>
        <taxon>Embryophyta</taxon>
        <taxon>Tracheophyta</taxon>
        <taxon>Spermatophyta</taxon>
        <taxon>Magnoliopsida</taxon>
        <taxon>eudicotyledons</taxon>
        <taxon>Gunneridae</taxon>
        <taxon>Pentapetalae</taxon>
        <taxon>rosids</taxon>
        <taxon>malvids</taxon>
        <taxon>Malvales</taxon>
        <taxon>Malvaceae</taxon>
        <taxon>Malvoideae</taxon>
        <taxon>Hibiscus</taxon>
    </lineage>
</organism>
<proteinExistence type="predicted"/>
<sequence length="508" mass="57015">MTSFWRRIRMDVLVGVNHSEGMTKTTMGDKECRCIQGSVEESKVAILHIQDAVLDSRNLQECFERVELWSSEIKMKSRRVWIAIQGLLIHALSQASFASIANVWGKFVCVDDVNLAHTSFERGYVLIEMNCVGQINDWIDIKVEDLVYRILVTESDWNDPMMECECGSDDSSRSALHVSNTYAMDSSIQKVAYEVVSGQDLGRRSGDVNAPNLIGSTKPNPGWLNKMWEDNRWDDLRVVSGPSNQVSNSGDFNLNMQRGDKAESGDVVEEVRSSSPSSPIVEPSSSERVTSSLADPGVVQVSLRTNGVVASKRGRGRPRKGSGVSGSVDAEKSLQFCHSQDSLRLRCEIDGCWVWEVSRFSMEAVEVDRNFILIQGMWLKEDIMCYILTVYALCDGRDQARLWDSILHRVSAFLGEWSRLSSSGIGAGNLLVKLRHMKTFLKSWNKTVFGDIEAAIEVLNKKIEDVDVLGPNDLADDLVAQCRERMQNLWHVLQRRNRCGDRSHVLLG</sequence>
<feature type="compositionally biased region" description="Low complexity" evidence="1">
    <location>
        <begin position="273"/>
        <end position="289"/>
    </location>
</feature>
<name>A0ABR2RZ75_9ROSI</name>
<reference evidence="2 3" key="1">
    <citation type="journal article" date="2024" name="G3 (Bethesda)">
        <title>Genome assembly of Hibiscus sabdariffa L. provides insights into metabolisms of medicinal natural products.</title>
        <authorList>
            <person name="Kim T."/>
        </authorList>
    </citation>
    <scope>NUCLEOTIDE SEQUENCE [LARGE SCALE GENOMIC DNA]</scope>
    <source>
        <strain evidence="2">TK-2024</strain>
        <tissue evidence="2">Old leaves</tissue>
    </source>
</reference>
<feature type="region of interest" description="Disordered" evidence="1">
    <location>
        <begin position="244"/>
        <end position="293"/>
    </location>
</feature>
<evidence type="ECO:0000256" key="1">
    <source>
        <dbReference type="SAM" id="MobiDB-lite"/>
    </source>
</evidence>